<proteinExistence type="predicted"/>
<dbReference type="AlphaFoldDB" id="A0AAV7IRW4"/>
<evidence type="ECO:0000313" key="2">
    <source>
        <dbReference type="Proteomes" id="UP000826195"/>
    </source>
</evidence>
<dbReference type="Proteomes" id="UP000826195">
    <property type="component" value="Unassembled WGS sequence"/>
</dbReference>
<name>A0AAV7IRW4_COTGL</name>
<gene>
    <name evidence="1" type="ORF">KQX54_011001</name>
</gene>
<keyword evidence="2" id="KW-1185">Reference proteome</keyword>
<comment type="caution">
    <text evidence="1">The sequence shown here is derived from an EMBL/GenBank/DDBJ whole genome shotgun (WGS) entry which is preliminary data.</text>
</comment>
<dbReference type="EMBL" id="JAHXZJ010001119">
    <property type="protein sequence ID" value="KAH0554497.1"/>
    <property type="molecule type" value="Genomic_DNA"/>
</dbReference>
<evidence type="ECO:0000313" key="1">
    <source>
        <dbReference type="EMBL" id="KAH0554497.1"/>
    </source>
</evidence>
<accession>A0AAV7IRW4</accession>
<organism evidence="1 2">
    <name type="scientific">Cotesia glomerata</name>
    <name type="common">Lepidopteran parasitic wasp</name>
    <name type="synonym">Apanteles glomeratus</name>
    <dbReference type="NCBI Taxonomy" id="32391"/>
    <lineage>
        <taxon>Eukaryota</taxon>
        <taxon>Metazoa</taxon>
        <taxon>Ecdysozoa</taxon>
        <taxon>Arthropoda</taxon>
        <taxon>Hexapoda</taxon>
        <taxon>Insecta</taxon>
        <taxon>Pterygota</taxon>
        <taxon>Neoptera</taxon>
        <taxon>Endopterygota</taxon>
        <taxon>Hymenoptera</taxon>
        <taxon>Apocrita</taxon>
        <taxon>Ichneumonoidea</taxon>
        <taxon>Braconidae</taxon>
        <taxon>Microgastrinae</taxon>
        <taxon>Cotesia</taxon>
    </lineage>
</organism>
<sequence length="161" mass="18136">MTLIKFSECCAVKTDLPVEEVLEKNEDSPWLALIGDKTFKRTETVHGVLNADFQVSLNPDRFGMAKTEKAKMKDDVDCFLEWCPPTDYSMLKINFMGSPIVCKLRNADDQVLVGFSTYTYGVVYNTDGTKNVSLVSGTLVEFPSNLNNFFDKLINKKAELQ</sequence>
<protein>
    <submittedName>
        <fullName evidence="1">Uncharacterized protein</fullName>
    </submittedName>
</protein>
<reference evidence="1 2" key="1">
    <citation type="journal article" date="2021" name="J. Hered.">
        <title>A chromosome-level genome assembly of the parasitoid wasp, Cotesia glomerata (Hymenoptera: Braconidae).</title>
        <authorList>
            <person name="Pinto B.J."/>
            <person name="Weis J.J."/>
            <person name="Gamble T."/>
            <person name="Ode P.J."/>
            <person name="Paul R."/>
            <person name="Zaspel J.M."/>
        </authorList>
    </citation>
    <scope>NUCLEOTIDE SEQUENCE [LARGE SCALE GENOMIC DNA]</scope>
    <source>
        <strain evidence="1">CgM1</strain>
    </source>
</reference>